<dbReference type="Proteomes" id="UP000655588">
    <property type="component" value="Unassembled WGS sequence"/>
</dbReference>
<feature type="transmembrane region" description="Helical" evidence="1">
    <location>
        <begin position="75"/>
        <end position="96"/>
    </location>
</feature>
<proteinExistence type="predicted"/>
<gene>
    <name evidence="2" type="ORF">E2986_10808</name>
</gene>
<dbReference type="EMBL" id="WNWW01000560">
    <property type="protein sequence ID" value="KAF3423514.1"/>
    <property type="molecule type" value="Genomic_DNA"/>
</dbReference>
<sequence length="120" mass="13193">MIALAHIQDFGVTLAIAALIGVGKGLRTIFMALVIPTHVPLSRLPGATGIQLLTSGIIALTLGPVVGWIKDVTSNYAIMLHCLNIFTYLTVISWSSEIWYVKRKSRKTEEEKQMSNKLNI</sequence>
<accession>A0A833R823</accession>
<evidence type="ECO:0000313" key="3">
    <source>
        <dbReference type="Proteomes" id="UP000655588"/>
    </source>
</evidence>
<keyword evidence="3" id="KW-1185">Reference proteome</keyword>
<protein>
    <recommendedName>
        <fullName evidence="4">Major facilitator superfamily (MFS) profile domain-containing protein</fullName>
    </recommendedName>
</protein>
<evidence type="ECO:0000256" key="1">
    <source>
        <dbReference type="SAM" id="Phobius"/>
    </source>
</evidence>
<organism evidence="2 3">
    <name type="scientific">Frieseomelitta varia</name>
    <dbReference type="NCBI Taxonomy" id="561572"/>
    <lineage>
        <taxon>Eukaryota</taxon>
        <taxon>Metazoa</taxon>
        <taxon>Ecdysozoa</taxon>
        <taxon>Arthropoda</taxon>
        <taxon>Hexapoda</taxon>
        <taxon>Insecta</taxon>
        <taxon>Pterygota</taxon>
        <taxon>Neoptera</taxon>
        <taxon>Endopterygota</taxon>
        <taxon>Hymenoptera</taxon>
        <taxon>Apocrita</taxon>
        <taxon>Aculeata</taxon>
        <taxon>Apoidea</taxon>
        <taxon>Anthophila</taxon>
        <taxon>Apidae</taxon>
        <taxon>Frieseomelitta</taxon>
    </lineage>
</organism>
<comment type="caution">
    <text evidence="2">The sequence shown here is derived from an EMBL/GenBank/DDBJ whole genome shotgun (WGS) entry which is preliminary data.</text>
</comment>
<feature type="transmembrane region" description="Helical" evidence="1">
    <location>
        <begin position="47"/>
        <end position="69"/>
    </location>
</feature>
<keyword evidence="1" id="KW-0812">Transmembrane</keyword>
<dbReference type="InterPro" id="IPR036259">
    <property type="entry name" value="MFS_trans_sf"/>
</dbReference>
<name>A0A833R823_9HYME</name>
<evidence type="ECO:0000313" key="2">
    <source>
        <dbReference type="EMBL" id="KAF3423514.1"/>
    </source>
</evidence>
<keyword evidence="1" id="KW-1133">Transmembrane helix</keyword>
<evidence type="ECO:0008006" key="4">
    <source>
        <dbReference type="Google" id="ProtNLM"/>
    </source>
</evidence>
<dbReference type="SUPFAM" id="SSF103473">
    <property type="entry name" value="MFS general substrate transporter"/>
    <property type="match status" value="1"/>
</dbReference>
<dbReference type="AlphaFoldDB" id="A0A833R823"/>
<reference evidence="2" key="1">
    <citation type="submission" date="2019-11" db="EMBL/GenBank/DDBJ databases">
        <title>The nuclear and mitochondrial genomes of Frieseomelitta varia - a highly eusocial stingless bee (Meliponini) with a permanently sterile worker caste.</title>
        <authorList>
            <person name="Freitas F.C.P."/>
            <person name="Lourenco A.P."/>
            <person name="Nunes F.M.F."/>
            <person name="Paschoal A.R."/>
            <person name="Abreu F.C.P."/>
            <person name="Barbin F.O."/>
            <person name="Bataglia L."/>
            <person name="Cardoso-Junior C.A.M."/>
            <person name="Cervoni M.S."/>
            <person name="Silva S.R."/>
            <person name="Dalarmi F."/>
            <person name="Del Lama M.A."/>
            <person name="Depintor T.S."/>
            <person name="Ferreira K.M."/>
            <person name="Goria P.S."/>
            <person name="Jaskot M.C."/>
            <person name="Lago D.C."/>
            <person name="Luna-Lucena D."/>
            <person name="Moda L.M."/>
            <person name="Nascimento L."/>
            <person name="Pedrino M."/>
            <person name="Rabico F.O."/>
            <person name="Sanches F.C."/>
            <person name="Santos D.E."/>
            <person name="Santos C.G."/>
            <person name="Vieira J."/>
            <person name="Lopes T.F."/>
            <person name="Barchuk A.R."/>
            <person name="Hartfelder K."/>
            <person name="Simoes Z.L.P."/>
            <person name="Bitondi M.M.G."/>
            <person name="Pinheiro D.G."/>
        </authorList>
    </citation>
    <scope>NUCLEOTIDE SEQUENCE</scope>
    <source>
        <strain evidence="2">USP_RPSP 00005682</strain>
        <tissue evidence="2">Whole individual</tissue>
    </source>
</reference>
<feature type="transmembrane region" description="Helical" evidence="1">
    <location>
        <begin position="12"/>
        <end position="35"/>
    </location>
</feature>
<keyword evidence="1" id="KW-0472">Membrane</keyword>